<evidence type="ECO:0000313" key="8">
    <source>
        <dbReference type="EMBL" id="PHQ36006.1"/>
    </source>
</evidence>
<feature type="region of interest" description="Disordered" evidence="7">
    <location>
        <begin position="311"/>
        <end position="333"/>
    </location>
</feature>
<keyword evidence="2" id="KW-1003">Cell membrane</keyword>
<dbReference type="Proteomes" id="UP000225740">
    <property type="component" value="Unassembled WGS sequence"/>
</dbReference>
<feature type="compositionally biased region" description="Polar residues" evidence="7">
    <location>
        <begin position="322"/>
        <end position="333"/>
    </location>
</feature>
<dbReference type="GO" id="GO:0009247">
    <property type="term" value="P:glycolipid biosynthetic process"/>
    <property type="evidence" value="ECO:0007669"/>
    <property type="project" value="UniProtKB-ARBA"/>
</dbReference>
<dbReference type="GeneID" id="90608028"/>
<keyword evidence="6 8" id="KW-0012">Acyltransferase</keyword>
<accession>A0A2G1WAG7</accession>
<keyword evidence="3" id="KW-0997">Cell inner membrane</keyword>
<evidence type="ECO:0000256" key="4">
    <source>
        <dbReference type="ARBA" id="ARBA00022679"/>
    </source>
</evidence>
<comment type="caution">
    <text evidence="8">The sequence shown here is derived from an EMBL/GenBank/DDBJ whole genome shotgun (WGS) entry which is preliminary data.</text>
</comment>
<keyword evidence="5" id="KW-0472">Membrane</keyword>
<evidence type="ECO:0000256" key="1">
    <source>
        <dbReference type="ARBA" id="ARBA00004533"/>
    </source>
</evidence>
<organism evidence="8 9">
    <name type="scientific">Rhodopirellula bahusiensis</name>
    <dbReference type="NCBI Taxonomy" id="2014065"/>
    <lineage>
        <taxon>Bacteria</taxon>
        <taxon>Pseudomonadati</taxon>
        <taxon>Planctomycetota</taxon>
        <taxon>Planctomycetia</taxon>
        <taxon>Pirellulales</taxon>
        <taxon>Pirellulaceae</taxon>
        <taxon>Rhodopirellula</taxon>
    </lineage>
</organism>
<dbReference type="GO" id="GO:0016746">
    <property type="term" value="F:acyltransferase activity"/>
    <property type="evidence" value="ECO:0007669"/>
    <property type="project" value="UniProtKB-KW"/>
</dbReference>
<dbReference type="RefSeq" id="WP_099260089.1">
    <property type="nucleotide sequence ID" value="NZ_NIZW01000004.1"/>
</dbReference>
<evidence type="ECO:0000256" key="5">
    <source>
        <dbReference type="ARBA" id="ARBA00023136"/>
    </source>
</evidence>
<dbReference type="GO" id="GO:0005886">
    <property type="term" value="C:plasma membrane"/>
    <property type="evidence" value="ECO:0007669"/>
    <property type="project" value="UniProtKB-SubCell"/>
</dbReference>
<dbReference type="PANTHER" id="PTHR30606">
    <property type="entry name" value="LIPID A BIOSYNTHESIS LAUROYL ACYLTRANSFERASE"/>
    <property type="match status" value="1"/>
</dbReference>
<dbReference type="EMBL" id="NIZW01000004">
    <property type="protein sequence ID" value="PHQ36006.1"/>
    <property type="molecule type" value="Genomic_DNA"/>
</dbReference>
<protein>
    <submittedName>
        <fullName evidence="8">Lipid A biosynthesis acyltransferase</fullName>
    </submittedName>
</protein>
<proteinExistence type="predicted"/>
<evidence type="ECO:0000313" key="9">
    <source>
        <dbReference type="Proteomes" id="UP000225740"/>
    </source>
</evidence>
<evidence type="ECO:0000256" key="7">
    <source>
        <dbReference type="SAM" id="MobiDB-lite"/>
    </source>
</evidence>
<dbReference type="InterPro" id="IPR004960">
    <property type="entry name" value="LipA_acyltrans"/>
</dbReference>
<dbReference type="CDD" id="cd07984">
    <property type="entry name" value="LPLAT_LABLAT-like"/>
    <property type="match status" value="1"/>
</dbReference>
<dbReference type="AlphaFoldDB" id="A0A2G1WAG7"/>
<evidence type="ECO:0000256" key="2">
    <source>
        <dbReference type="ARBA" id="ARBA00022475"/>
    </source>
</evidence>
<evidence type="ECO:0000256" key="6">
    <source>
        <dbReference type="ARBA" id="ARBA00023315"/>
    </source>
</evidence>
<dbReference type="OrthoDB" id="9801955at2"/>
<reference evidence="8 9" key="1">
    <citation type="submission" date="2017-06" db="EMBL/GenBank/DDBJ databases">
        <title>Description of Rhodopirellula bahusiensis sp. nov.</title>
        <authorList>
            <person name="Kizina J."/>
            <person name="Harder J."/>
        </authorList>
    </citation>
    <scope>NUCLEOTIDE SEQUENCE [LARGE SCALE GENOMIC DNA]</scope>
    <source>
        <strain evidence="8 9">SWK21</strain>
    </source>
</reference>
<keyword evidence="9" id="KW-1185">Reference proteome</keyword>
<keyword evidence="4 8" id="KW-0808">Transferase</keyword>
<name>A0A2G1WAG7_9BACT</name>
<dbReference type="Pfam" id="PF03279">
    <property type="entry name" value="Lip_A_acyltrans"/>
    <property type="match status" value="1"/>
</dbReference>
<sequence>MKSRLRLMRQRALDAIAYAMVRLIVSSIQVMPLDMGDRFCRVVAAILSGPLSIRKRVIRSTLSQVFPGLPESDQKELTFAMWHHLMLMVCEVAWAQRRLHRSNWYQHVRFHGSQTMLRCMLSDRPSVYVTGHFGNFEVGGYTMGLMGVRTLAIARRLDNQYLHNWVEDFRSAKGQDMVDKIGCAPVVEKHLTDGGLLSLLGDQHAGEKGLWTEFCGVPASCHKALALFSLTANAPMMSVYTRRLGGKPMQFESGLLGVVDPATDSENGQSVGQLTEWYNGQLESMIDLAPEQYWWLHRRWRTPPERVARRLAKKREKALKASSVSNASTSQAA</sequence>
<gene>
    <name evidence="8" type="ORF">CEE69_07380</name>
</gene>
<comment type="subcellular location">
    <subcellularLocation>
        <location evidence="1">Cell inner membrane</location>
    </subcellularLocation>
</comment>
<dbReference type="PANTHER" id="PTHR30606:SF10">
    <property type="entry name" value="PHOSPHATIDYLINOSITOL MANNOSIDE ACYLTRANSFERASE"/>
    <property type="match status" value="1"/>
</dbReference>
<evidence type="ECO:0000256" key="3">
    <source>
        <dbReference type="ARBA" id="ARBA00022519"/>
    </source>
</evidence>